<dbReference type="Pfam" id="PF06267">
    <property type="entry name" value="DUF1028"/>
    <property type="match status" value="1"/>
</dbReference>
<dbReference type="InterPro" id="IPR029055">
    <property type="entry name" value="Ntn_hydrolases_N"/>
</dbReference>
<keyword evidence="1" id="KW-0378">Hydrolase</keyword>
<comment type="caution">
    <text evidence="1">The sequence shown here is derived from an EMBL/GenBank/DDBJ whole genome shotgun (WGS) entry which is preliminary data.</text>
</comment>
<dbReference type="PANTHER" id="PTHR39328">
    <property type="entry name" value="BLL2871 PROTEIN"/>
    <property type="match status" value="1"/>
</dbReference>
<keyword evidence="2" id="KW-1185">Reference proteome</keyword>
<evidence type="ECO:0000313" key="2">
    <source>
        <dbReference type="Proteomes" id="UP000559182"/>
    </source>
</evidence>
<dbReference type="InterPro" id="IPR010430">
    <property type="entry name" value="DUF1028"/>
</dbReference>
<accession>A0A839NGA3</accession>
<dbReference type="SUPFAM" id="SSF56235">
    <property type="entry name" value="N-terminal nucleophile aminohydrolases (Ntn hydrolases)"/>
    <property type="match status" value="1"/>
</dbReference>
<proteinExistence type="predicted"/>
<organism evidence="1 2">
    <name type="scientific">Flexivirga oryzae</name>
    <dbReference type="NCBI Taxonomy" id="1794944"/>
    <lineage>
        <taxon>Bacteria</taxon>
        <taxon>Bacillati</taxon>
        <taxon>Actinomycetota</taxon>
        <taxon>Actinomycetes</taxon>
        <taxon>Micrococcales</taxon>
        <taxon>Dermacoccaceae</taxon>
        <taxon>Flexivirga</taxon>
    </lineage>
</organism>
<dbReference type="Gene3D" id="3.60.20.10">
    <property type="entry name" value="Glutamine Phosphoribosylpyrophosphate, subunit 1, domain 1"/>
    <property type="match status" value="1"/>
</dbReference>
<dbReference type="EMBL" id="JACHVQ010000004">
    <property type="protein sequence ID" value="MBB2894165.1"/>
    <property type="molecule type" value="Genomic_DNA"/>
</dbReference>
<dbReference type="GO" id="GO:0016787">
    <property type="term" value="F:hydrolase activity"/>
    <property type="evidence" value="ECO:0007669"/>
    <property type="project" value="UniProtKB-KW"/>
</dbReference>
<dbReference type="Proteomes" id="UP000559182">
    <property type="component" value="Unassembled WGS sequence"/>
</dbReference>
<dbReference type="PANTHER" id="PTHR39328:SF1">
    <property type="entry name" value="BLL2871 PROTEIN"/>
    <property type="match status" value="1"/>
</dbReference>
<sequence length="224" mass="22933">MTFSIAARCERTGAFGVAVSSSSPAVAARCAFVRGGVGAACSQNITNPQLGPAMLDRLAAGDNAQGALDAVVAGEEFSAYRQLTVVDASGRAATFSGDKTLGIHGSATGPNVAAAGNLLSSAQIPQSMVDDFAHTGALPLEERLLSVLRVALDAGGEAGPVHSVGLLVIGDAPWPVTDLRVDFHDDPIGELGRLWELWAPQAADYITRGLDPRLAPAYGVPGDE</sequence>
<dbReference type="AlphaFoldDB" id="A0A839NGA3"/>
<gene>
    <name evidence="1" type="ORF">FHU39_004201</name>
</gene>
<reference evidence="1 2" key="1">
    <citation type="submission" date="2020-08" db="EMBL/GenBank/DDBJ databases">
        <title>Sequencing the genomes of 1000 actinobacteria strains.</title>
        <authorList>
            <person name="Klenk H.-P."/>
        </authorList>
    </citation>
    <scope>NUCLEOTIDE SEQUENCE [LARGE SCALE GENOMIC DNA]</scope>
    <source>
        <strain evidence="1 2">DSM 105369</strain>
    </source>
</reference>
<evidence type="ECO:0000313" key="1">
    <source>
        <dbReference type="EMBL" id="MBB2894165.1"/>
    </source>
</evidence>
<protein>
    <submittedName>
        <fullName evidence="1">Putative Ntn-hydrolase superfamily protein</fullName>
    </submittedName>
</protein>
<dbReference type="RefSeq" id="WP_183322609.1">
    <property type="nucleotide sequence ID" value="NZ_JACHVQ010000004.1"/>
</dbReference>
<name>A0A839NGA3_9MICO</name>